<organism evidence="1 2">
    <name type="scientific">Linum tenue</name>
    <dbReference type="NCBI Taxonomy" id="586396"/>
    <lineage>
        <taxon>Eukaryota</taxon>
        <taxon>Viridiplantae</taxon>
        <taxon>Streptophyta</taxon>
        <taxon>Embryophyta</taxon>
        <taxon>Tracheophyta</taxon>
        <taxon>Spermatophyta</taxon>
        <taxon>Magnoliopsida</taxon>
        <taxon>eudicotyledons</taxon>
        <taxon>Gunneridae</taxon>
        <taxon>Pentapetalae</taxon>
        <taxon>rosids</taxon>
        <taxon>fabids</taxon>
        <taxon>Malpighiales</taxon>
        <taxon>Linaceae</taxon>
        <taxon>Linum</taxon>
    </lineage>
</organism>
<gene>
    <name evidence="1" type="ORF">LITE_LOCUS19800</name>
</gene>
<dbReference type="GO" id="GO:0005634">
    <property type="term" value="C:nucleus"/>
    <property type="evidence" value="ECO:0007669"/>
    <property type="project" value="TreeGrafter"/>
</dbReference>
<sequence>MAAMRDLPLQKVAISGPTLASMLQRFSSSVGDVDGLLFGHVTHLAPTLTDDAPHTSNSDPSSSSDSPELVATITSFICPNSVLSFYDAFGLVDTPSLQRLLVAHPGRHRQHLLGWFSARRRTSNRPSMREFSVTRCLSSKSELSLPVENAESPVNLAPCVFLLFATPVQEQLIHTHEYRAYQFRNSTECFDSKSVDIVNIGPAFRGHYGSFSPNSPFPMLSCDLRSSSAMNEDRSEESSLVELKKVANDQKELDMCAEGYGVANLNRLIGHEATSYTAGLEDLYEKMLVKIQSLAREVESGNAKVHQLESHNRKLRYKVGKGGVE</sequence>
<dbReference type="InterPro" id="IPR023238">
    <property type="entry name" value="FAM175"/>
</dbReference>
<comment type="caution">
    <text evidence="1">The sequence shown here is derived from an EMBL/GenBank/DDBJ whole genome shotgun (WGS) entry which is preliminary data.</text>
</comment>
<dbReference type="AlphaFoldDB" id="A0AAV0KPM5"/>
<dbReference type="PRINTS" id="PR02051">
    <property type="entry name" value="PROTEINF175"/>
</dbReference>
<evidence type="ECO:0000313" key="1">
    <source>
        <dbReference type="EMBL" id="CAI0424102.1"/>
    </source>
</evidence>
<dbReference type="CDD" id="cd23656">
    <property type="entry name" value="Abraxas_plant"/>
    <property type="match status" value="1"/>
</dbReference>
<accession>A0AAV0KPM5</accession>
<dbReference type="Pfam" id="PF21125">
    <property type="entry name" value="MPN_2A_DUB_like"/>
    <property type="match status" value="1"/>
</dbReference>
<reference evidence="1" key="1">
    <citation type="submission" date="2022-08" db="EMBL/GenBank/DDBJ databases">
        <authorList>
            <person name="Gutierrez-Valencia J."/>
        </authorList>
    </citation>
    <scope>NUCLEOTIDE SEQUENCE</scope>
</reference>
<dbReference type="InterPro" id="IPR023241">
    <property type="entry name" value="FAM175_plant"/>
</dbReference>
<evidence type="ECO:0000313" key="2">
    <source>
        <dbReference type="Proteomes" id="UP001154282"/>
    </source>
</evidence>
<dbReference type="EMBL" id="CAMGYJ010000005">
    <property type="protein sequence ID" value="CAI0424102.1"/>
    <property type="molecule type" value="Genomic_DNA"/>
</dbReference>
<dbReference type="PANTHER" id="PTHR31728">
    <property type="entry name" value="ABRAXAS FAMILY MEMBER"/>
    <property type="match status" value="1"/>
</dbReference>
<evidence type="ECO:0008006" key="3">
    <source>
        <dbReference type="Google" id="ProtNLM"/>
    </source>
</evidence>
<protein>
    <recommendedName>
        <fullName evidence="3">BRCA1-A complex subunit Abraxas</fullName>
    </recommendedName>
</protein>
<keyword evidence="2" id="KW-1185">Reference proteome</keyword>
<proteinExistence type="predicted"/>
<dbReference type="Proteomes" id="UP001154282">
    <property type="component" value="Unassembled WGS sequence"/>
</dbReference>
<dbReference type="PRINTS" id="PR02054">
    <property type="entry name" value="FAM175PLANT"/>
</dbReference>
<dbReference type="GO" id="GO:0031593">
    <property type="term" value="F:polyubiquitin modification-dependent protein binding"/>
    <property type="evidence" value="ECO:0007669"/>
    <property type="project" value="TreeGrafter"/>
</dbReference>
<dbReference type="PANTHER" id="PTHR31728:SF5">
    <property type="entry name" value="OS07G0540200 PROTEIN"/>
    <property type="match status" value="1"/>
</dbReference>
<name>A0AAV0KPM5_9ROSI</name>